<dbReference type="Proteomes" id="UP000800096">
    <property type="component" value="Unassembled WGS sequence"/>
</dbReference>
<keyword evidence="3" id="KW-1185">Reference proteome</keyword>
<gene>
    <name evidence="2" type="ORF">BDU57DRAFT_522928</name>
</gene>
<dbReference type="AlphaFoldDB" id="A0A6A5QCH8"/>
<evidence type="ECO:0000313" key="3">
    <source>
        <dbReference type="Proteomes" id="UP000800096"/>
    </source>
</evidence>
<evidence type="ECO:0000256" key="1">
    <source>
        <dbReference type="SAM" id="MobiDB-lite"/>
    </source>
</evidence>
<feature type="compositionally biased region" description="Polar residues" evidence="1">
    <location>
        <begin position="87"/>
        <end position="104"/>
    </location>
</feature>
<feature type="region of interest" description="Disordered" evidence="1">
    <location>
        <begin position="71"/>
        <end position="188"/>
    </location>
</feature>
<protein>
    <submittedName>
        <fullName evidence="2">Uncharacterized protein</fullName>
    </submittedName>
</protein>
<evidence type="ECO:0000313" key="2">
    <source>
        <dbReference type="EMBL" id="KAF1912570.1"/>
    </source>
</evidence>
<name>A0A6A5QCH8_AMPQU</name>
<accession>A0A6A5QCH8</accession>
<feature type="compositionally biased region" description="Basic and acidic residues" evidence="1">
    <location>
        <begin position="77"/>
        <end position="86"/>
    </location>
</feature>
<proteinExistence type="predicted"/>
<feature type="compositionally biased region" description="Low complexity" evidence="1">
    <location>
        <begin position="114"/>
        <end position="130"/>
    </location>
</feature>
<sequence length="188" mass="21274">MTHWCILNDACVVFVTPLPWDDGVPQSIEHARPLVDPPRSNVHNILTHQAKTTTRQHATPTDHSLQQGLESFSTRPRHSEHFDKASTNEVDAPSSSRPTTTIAINPNKHKHHPTIPTKHQPQQQKIIPTTTSSLNQSFFKHPHHPPSTPQTPQPSIHTHTKKYHKTQQQASTPRLHRAIPPAKQHNRP</sequence>
<reference evidence="2" key="1">
    <citation type="journal article" date="2020" name="Stud. Mycol.">
        <title>101 Dothideomycetes genomes: a test case for predicting lifestyles and emergence of pathogens.</title>
        <authorList>
            <person name="Haridas S."/>
            <person name="Albert R."/>
            <person name="Binder M."/>
            <person name="Bloem J."/>
            <person name="Labutti K."/>
            <person name="Salamov A."/>
            <person name="Andreopoulos B."/>
            <person name="Baker S."/>
            <person name="Barry K."/>
            <person name="Bills G."/>
            <person name="Bluhm B."/>
            <person name="Cannon C."/>
            <person name="Castanera R."/>
            <person name="Culley D."/>
            <person name="Daum C."/>
            <person name="Ezra D."/>
            <person name="Gonzalez J."/>
            <person name="Henrissat B."/>
            <person name="Kuo A."/>
            <person name="Liang C."/>
            <person name="Lipzen A."/>
            <person name="Lutzoni F."/>
            <person name="Magnuson J."/>
            <person name="Mondo S."/>
            <person name="Nolan M."/>
            <person name="Ohm R."/>
            <person name="Pangilinan J."/>
            <person name="Park H.-J."/>
            <person name="Ramirez L."/>
            <person name="Alfaro M."/>
            <person name="Sun H."/>
            <person name="Tritt A."/>
            <person name="Yoshinaga Y."/>
            <person name="Zwiers L.-H."/>
            <person name="Turgeon B."/>
            <person name="Goodwin S."/>
            <person name="Spatafora J."/>
            <person name="Crous P."/>
            <person name="Grigoriev I."/>
        </authorList>
    </citation>
    <scope>NUCLEOTIDE SEQUENCE</scope>
    <source>
        <strain evidence="2">HMLAC05119</strain>
    </source>
</reference>
<organism evidence="2 3">
    <name type="scientific">Ampelomyces quisqualis</name>
    <name type="common">Powdery mildew agent</name>
    <dbReference type="NCBI Taxonomy" id="50730"/>
    <lineage>
        <taxon>Eukaryota</taxon>
        <taxon>Fungi</taxon>
        <taxon>Dikarya</taxon>
        <taxon>Ascomycota</taxon>
        <taxon>Pezizomycotina</taxon>
        <taxon>Dothideomycetes</taxon>
        <taxon>Pleosporomycetidae</taxon>
        <taxon>Pleosporales</taxon>
        <taxon>Pleosporineae</taxon>
        <taxon>Phaeosphaeriaceae</taxon>
        <taxon>Ampelomyces</taxon>
    </lineage>
</organism>
<dbReference type="EMBL" id="ML979140">
    <property type="protein sequence ID" value="KAF1912570.1"/>
    <property type="molecule type" value="Genomic_DNA"/>
</dbReference>